<reference evidence="2" key="1">
    <citation type="journal article" date="2023" name="Hortic. Res.">
        <title>A chromosome-level phased genome enabling allele-level studies in sweet orange: a case study on citrus Huanglongbing tolerance.</title>
        <authorList>
            <person name="Wu B."/>
            <person name="Yu Q."/>
            <person name="Deng Z."/>
            <person name="Duan Y."/>
            <person name="Luo F."/>
            <person name="Gmitter F. Jr."/>
        </authorList>
    </citation>
    <scope>NUCLEOTIDE SEQUENCE [LARGE SCALE GENOMIC DNA]</scope>
    <source>
        <strain evidence="2">cv. Valencia</strain>
    </source>
</reference>
<sequence>MKSPKNSGDETRVDIQFNLQQENVPLLLQPSYARSKSLLFDELRNFRISLKWCALDHSSCIGKFISYFAFIFLAIIVPLISSLCIKVPSSTQDCAQDGPVSFNKLVQFPESGLALVGFFILSRFFSKYGLRHLLFLDGLQEDSLFVRRGYTRELDKAFRYLACILLPSFFVELAHKIIYFSTVRVSFPGGGGDPWINSIVMFVLVLASWVYRTGLYLLVCVMFRLTCELHILRFEGLHNMFEGRRSGSDAGFIFREHLRIRKQLSATSHRYRFFIIASLVVISISQMGALLLILGTHADKSFFSSGELVVINLCFCVQVCSAVELSGFFLCVLGAARITHRAQGITSVATRWHMTATCASVGGSDSGKGNAGEAADHDQCRDSTSSSSDSDSSSDINIKVLSSQEPPSFQIRQALVAYLQHNNGGITLFGFALDRGLLHTIFAFEFSLVLWILSKVVVLS</sequence>
<comment type="caution">
    <text evidence="1">The sequence shown here is derived from an EMBL/GenBank/DDBJ whole genome shotgun (WGS) entry which is preliminary data.</text>
</comment>
<protein>
    <submittedName>
        <fullName evidence="1">Ras guanine nucleotide exchange factor k</fullName>
    </submittedName>
</protein>
<dbReference type="EMBL" id="CM039170">
    <property type="protein sequence ID" value="KAH9798457.1"/>
    <property type="molecule type" value="Genomic_DNA"/>
</dbReference>
<evidence type="ECO:0000313" key="1">
    <source>
        <dbReference type="EMBL" id="KAH9798457.1"/>
    </source>
</evidence>
<accession>A0ACB8NKN2</accession>
<keyword evidence="2" id="KW-1185">Reference proteome</keyword>
<gene>
    <name evidence="1" type="ORF">KPL71_000016</name>
</gene>
<proteinExistence type="predicted"/>
<evidence type="ECO:0000313" key="2">
    <source>
        <dbReference type="Proteomes" id="UP000829398"/>
    </source>
</evidence>
<name>A0ACB8NKN2_CITSI</name>
<dbReference type="Proteomes" id="UP000829398">
    <property type="component" value="Chromosome 1"/>
</dbReference>
<organism evidence="1 2">
    <name type="scientific">Citrus sinensis</name>
    <name type="common">Sweet orange</name>
    <name type="synonym">Citrus aurantium var. sinensis</name>
    <dbReference type="NCBI Taxonomy" id="2711"/>
    <lineage>
        <taxon>Eukaryota</taxon>
        <taxon>Viridiplantae</taxon>
        <taxon>Streptophyta</taxon>
        <taxon>Embryophyta</taxon>
        <taxon>Tracheophyta</taxon>
        <taxon>Spermatophyta</taxon>
        <taxon>Magnoliopsida</taxon>
        <taxon>eudicotyledons</taxon>
        <taxon>Gunneridae</taxon>
        <taxon>Pentapetalae</taxon>
        <taxon>rosids</taxon>
        <taxon>malvids</taxon>
        <taxon>Sapindales</taxon>
        <taxon>Rutaceae</taxon>
        <taxon>Aurantioideae</taxon>
        <taxon>Citrus</taxon>
    </lineage>
</organism>